<proteinExistence type="predicted"/>
<protein>
    <submittedName>
        <fullName evidence="1">Uncharacterized protein</fullName>
    </submittedName>
</protein>
<gene>
    <name evidence="1" type="ORF">AJ79_07297</name>
</gene>
<keyword evidence="2" id="KW-1185">Reference proteome</keyword>
<evidence type="ECO:0000313" key="2">
    <source>
        <dbReference type="Proteomes" id="UP000223968"/>
    </source>
</evidence>
<dbReference type="AlphaFoldDB" id="A0A2B7X436"/>
<dbReference type="EMBL" id="PDNB01000144">
    <property type="protein sequence ID" value="PGH03715.1"/>
    <property type="molecule type" value="Genomic_DNA"/>
</dbReference>
<accession>A0A2B7X436</accession>
<name>A0A2B7X436_9EURO</name>
<organism evidence="1 2">
    <name type="scientific">Helicocarpus griseus UAMH5409</name>
    <dbReference type="NCBI Taxonomy" id="1447875"/>
    <lineage>
        <taxon>Eukaryota</taxon>
        <taxon>Fungi</taxon>
        <taxon>Dikarya</taxon>
        <taxon>Ascomycota</taxon>
        <taxon>Pezizomycotina</taxon>
        <taxon>Eurotiomycetes</taxon>
        <taxon>Eurotiomycetidae</taxon>
        <taxon>Onygenales</taxon>
        <taxon>Ajellomycetaceae</taxon>
        <taxon>Helicocarpus</taxon>
    </lineage>
</organism>
<dbReference type="Proteomes" id="UP000223968">
    <property type="component" value="Unassembled WGS sequence"/>
</dbReference>
<evidence type="ECO:0000313" key="1">
    <source>
        <dbReference type="EMBL" id="PGH03715.1"/>
    </source>
</evidence>
<comment type="caution">
    <text evidence="1">The sequence shown here is derived from an EMBL/GenBank/DDBJ whole genome shotgun (WGS) entry which is preliminary data.</text>
</comment>
<sequence>MSGARRKSGRETNNIEEDEYFTKQYKRLLQPIVALRASGLKNFFITSRGPGTVMIIGSAATAGNAAWKRW</sequence>
<reference evidence="1 2" key="1">
    <citation type="submission" date="2017-10" db="EMBL/GenBank/DDBJ databases">
        <title>Comparative genomics in systemic dimorphic fungi from Ajellomycetaceae.</title>
        <authorList>
            <person name="Munoz J.F."/>
            <person name="Mcewen J.G."/>
            <person name="Clay O.K."/>
            <person name="Cuomo C.A."/>
        </authorList>
    </citation>
    <scope>NUCLEOTIDE SEQUENCE [LARGE SCALE GENOMIC DNA]</scope>
    <source>
        <strain evidence="1 2">UAMH5409</strain>
    </source>
</reference>